<evidence type="ECO:0000256" key="1">
    <source>
        <dbReference type="SAM" id="MobiDB-lite"/>
    </source>
</evidence>
<organism evidence="2 3">
    <name type="scientific">Bifidobacterium longum subsp. longum</name>
    <dbReference type="NCBI Taxonomy" id="1679"/>
    <lineage>
        <taxon>Bacteria</taxon>
        <taxon>Bacillati</taxon>
        <taxon>Actinomycetota</taxon>
        <taxon>Actinomycetes</taxon>
        <taxon>Bifidobacteriales</taxon>
        <taxon>Bifidobacteriaceae</taxon>
        <taxon>Bifidobacterium</taxon>
    </lineage>
</organism>
<evidence type="ECO:0000313" key="2">
    <source>
        <dbReference type="EMBL" id="TCD73928.1"/>
    </source>
</evidence>
<gene>
    <name evidence="2" type="ORF">MCC10002_1178</name>
</gene>
<name>A0A4R0S7S7_BIFLL</name>
<feature type="compositionally biased region" description="Basic and acidic residues" evidence="1">
    <location>
        <begin position="241"/>
        <end position="250"/>
    </location>
</feature>
<comment type="caution">
    <text evidence="2">The sequence shown here is derived from an EMBL/GenBank/DDBJ whole genome shotgun (WGS) entry which is preliminary data.</text>
</comment>
<dbReference type="EMBL" id="SHPM01000026">
    <property type="protein sequence ID" value="TCD73928.1"/>
    <property type="molecule type" value="Genomic_DNA"/>
</dbReference>
<feature type="region of interest" description="Disordered" evidence="1">
    <location>
        <begin position="231"/>
        <end position="250"/>
    </location>
</feature>
<proteinExistence type="predicted"/>
<evidence type="ECO:0000313" key="3">
    <source>
        <dbReference type="Proteomes" id="UP000293701"/>
    </source>
</evidence>
<dbReference type="Proteomes" id="UP000293701">
    <property type="component" value="Unassembled WGS sequence"/>
</dbReference>
<accession>A0A4R0S7S7</accession>
<protein>
    <recommendedName>
        <fullName evidence="4">DUF2116 family Zn-ribbon domain-containing protein</fullName>
    </recommendedName>
</protein>
<dbReference type="AlphaFoldDB" id="A0A4R0S7S7"/>
<evidence type="ECO:0008006" key="4">
    <source>
        <dbReference type="Google" id="ProtNLM"/>
    </source>
</evidence>
<sequence length="250" mass="27828">MSDRPGTTGATSEWPRPGRCRWARCPHPETLVWADGYCSARCRRQARKAEPGRVPAGHCRMCGEPVYKPAQGPVPDFCSDRCRNRWNRLARTGTSARPRRSCHECGARLDTGTRGEYCGDACRKSHDYKTARDRRTLRSAANAGTIERLRMNADDLLTRAHAIELDTETIRRHGIETRARTHILLMRMLTLAATHDPRSLTQAGPDGQIGRIIDACDRTGEDGDAERLLRRHGPARGAAGKGEDHAWPSA</sequence>
<reference evidence="2 3" key="1">
    <citation type="journal article" date="2018" name="Sci. Rep.">
        <title>Genomic diversity and distribution of Bifidobacterium longum subsp. longum across the human lifespan.</title>
        <authorList>
            <person name="Odamaki T."/>
            <person name="Bottacini F."/>
            <person name="Kato K."/>
            <person name="Mitsuyama E."/>
            <person name="Yoshida K."/>
            <person name="Horigome A."/>
            <person name="Xiao J.Z."/>
            <person name="van Sinderen D."/>
        </authorList>
    </citation>
    <scope>NUCLEOTIDE SEQUENCE [LARGE SCALE GENOMIC DNA]</scope>
    <source>
        <strain evidence="2 3">MCC10002</strain>
    </source>
</reference>